<keyword evidence="7" id="KW-0732">Signal</keyword>
<feature type="compositionally biased region" description="Low complexity" evidence="21">
    <location>
        <begin position="69"/>
        <end position="86"/>
    </location>
</feature>
<evidence type="ECO:0000259" key="24">
    <source>
        <dbReference type="Pfam" id="PF21222"/>
    </source>
</evidence>
<keyword evidence="10" id="KW-0770">Synapse</keyword>
<gene>
    <name evidence="25" type="ORF">ONB1V03_LOCUS19581</name>
</gene>
<dbReference type="InterPro" id="IPR002000">
    <property type="entry name" value="Lysosome-assoc_membr_glycop"/>
</dbReference>
<dbReference type="Pfam" id="PF21222">
    <property type="entry name" value="Lamp2_2nd"/>
    <property type="match status" value="1"/>
</dbReference>
<accession>A0A7R9QYA3</accession>
<proteinExistence type="inferred from homology"/>
<evidence type="ECO:0000256" key="2">
    <source>
        <dbReference type="ARBA" id="ARBA00004158"/>
    </source>
</evidence>
<reference evidence="25" key="1">
    <citation type="submission" date="2020-11" db="EMBL/GenBank/DDBJ databases">
        <authorList>
            <person name="Tran Van P."/>
        </authorList>
    </citation>
    <scope>NUCLEOTIDE SEQUENCE</scope>
</reference>
<dbReference type="InterPro" id="IPR048528">
    <property type="entry name" value="Lamp2-like_luminal"/>
</dbReference>
<dbReference type="GO" id="GO:0072594">
    <property type="term" value="P:establishment of protein localization to organelle"/>
    <property type="evidence" value="ECO:0007669"/>
    <property type="project" value="TreeGrafter"/>
</dbReference>
<evidence type="ECO:0000259" key="23">
    <source>
        <dbReference type="Pfam" id="PF01299"/>
    </source>
</evidence>
<evidence type="ECO:0000256" key="1">
    <source>
        <dbReference type="ARBA" id="ARBA00004151"/>
    </source>
</evidence>
<comment type="function">
    <text evidence="16">Plays a role in short-term synaptic plasticity in a subset of GABAergic neurons in the brain.</text>
</comment>
<evidence type="ECO:0000256" key="13">
    <source>
        <dbReference type="ARBA" id="ARBA00023273"/>
    </source>
</evidence>
<dbReference type="AlphaFoldDB" id="A0A7R9QYA3"/>
<evidence type="ECO:0000256" key="8">
    <source>
        <dbReference type="ARBA" id="ARBA00022753"/>
    </source>
</evidence>
<keyword evidence="9 22" id="KW-1133">Transmembrane helix</keyword>
<evidence type="ECO:0000256" key="10">
    <source>
        <dbReference type="ARBA" id="ARBA00023018"/>
    </source>
</evidence>
<evidence type="ECO:0000256" key="9">
    <source>
        <dbReference type="ARBA" id="ARBA00022989"/>
    </source>
</evidence>
<evidence type="ECO:0000256" key="18">
    <source>
        <dbReference type="ARBA" id="ARBA00074379"/>
    </source>
</evidence>
<dbReference type="GO" id="GO:0005886">
    <property type="term" value="C:plasma membrane"/>
    <property type="evidence" value="ECO:0007669"/>
    <property type="project" value="UniProtKB-SubCell"/>
</dbReference>
<comment type="similarity">
    <text evidence="5 20">Belongs to the LAMP family.</text>
</comment>
<comment type="subcellular location">
    <subcellularLocation>
        <location evidence="4">Cell projection</location>
        <location evidence="4">Dendrite</location>
    </subcellularLocation>
    <subcellularLocation>
        <location evidence="17">Cell projection</location>
        <location evidence="17">Growth cone membrane</location>
        <topology evidence="17">Single-pass type I membrane protein</topology>
    </subcellularLocation>
    <subcellularLocation>
        <location evidence="15">Cytoplasmic vesicle</location>
        <location evidence="15">Secretory vesicle</location>
        <location evidence="15">Synaptic vesicle membrane</location>
        <topology evidence="15">Single-pass type I membrane protein</topology>
    </subcellularLocation>
    <subcellularLocation>
        <location evidence="2">Early endosome membrane</location>
        <topology evidence="2">Single-pass type I membrane protein</topology>
    </subcellularLocation>
    <subcellularLocation>
        <location evidence="1">Endoplasmic reticulum-Golgi intermediate compartment membrane</location>
        <topology evidence="1">Single-pass type I membrane protein</topology>
    </subcellularLocation>
    <subcellularLocation>
        <location evidence="20">Membrane</location>
        <topology evidence="20">Single-pass type I membrane protein</topology>
    </subcellularLocation>
    <subcellularLocation>
        <location evidence="3">Recycling endosome</location>
    </subcellularLocation>
</comment>
<dbReference type="PRINTS" id="PR00336">
    <property type="entry name" value="LYSASSOCTDMP"/>
</dbReference>
<feature type="domain" description="Lysosome-associated membrane glycoprotein 2-like luminal" evidence="23">
    <location>
        <begin position="102"/>
        <end position="241"/>
    </location>
</feature>
<evidence type="ECO:0000256" key="12">
    <source>
        <dbReference type="ARBA" id="ARBA00023180"/>
    </source>
</evidence>
<evidence type="ECO:0000256" key="17">
    <source>
        <dbReference type="ARBA" id="ARBA00060492"/>
    </source>
</evidence>
<evidence type="ECO:0000256" key="14">
    <source>
        <dbReference type="ARBA" id="ARBA00023329"/>
    </source>
</evidence>
<evidence type="ECO:0000256" key="5">
    <source>
        <dbReference type="ARBA" id="ARBA00009644"/>
    </source>
</evidence>
<feature type="domain" description="Lysosome-associated membrane glycoprotein 2-like transmembrane" evidence="24">
    <location>
        <begin position="285"/>
        <end position="309"/>
    </location>
</feature>
<dbReference type="Proteomes" id="UP000728032">
    <property type="component" value="Unassembled WGS sequence"/>
</dbReference>
<dbReference type="EMBL" id="OC945232">
    <property type="protein sequence ID" value="CAD7663021.1"/>
    <property type="molecule type" value="Genomic_DNA"/>
</dbReference>
<feature type="region of interest" description="Disordered" evidence="21">
    <location>
        <begin position="61"/>
        <end position="92"/>
    </location>
</feature>
<dbReference type="InterPro" id="IPR048524">
    <property type="entry name" value="Lamp2-like_TM"/>
</dbReference>
<comment type="caution">
    <text evidence="20">Lacks conserved residue(s) required for the propagation of feature annotation.</text>
</comment>
<feature type="transmembrane region" description="Helical" evidence="22">
    <location>
        <begin position="284"/>
        <end position="306"/>
    </location>
</feature>
<keyword evidence="6 20" id="KW-0812">Transmembrane</keyword>
<evidence type="ECO:0000256" key="11">
    <source>
        <dbReference type="ARBA" id="ARBA00023136"/>
    </source>
</evidence>
<dbReference type="GO" id="GO:0031902">
    <property type="term" value="C:late endosome membrane"/>
    <property type="evidence" value="ECO:0007669"/>
    <property type="project" value="TreeGrafter"/>
</dbReference>
<organism evidence="25">
    <name type="scientific">Oppiella nova</name>
    <dbReference type="NCBI Taxonomy" id="334625"/>
    <lineage>
        <taxon>Eukaryota</taxon>
        <taxon>Metazoa</taxon>
        <taxon>Ecdysozoa</taxon>
        <taxon>Arthropoda</taxon>
        <taxon>Chelicerata</taxon>
        <taxon>Arachnida</taxon>
        <taxon>Acari</taxon>
        <taxon>Acariformes</taxon>
        <taxon>Sarcoptiformes</taxon>
        <taxon>Oribatida</taxon>
        <taxon>Brachypylina</taxon>
        <taxon>Oppioidea</taxon>
        <taxon>Oppiidae</taxon>
        <taxon>Oppiella</taxon>
    </lineage>
</organism>
<evidence type="ECO:0000256" key="22">
    <source>
        <dbReference type="SAM" id="Phobius"/>
    </source>
</evidence>
<evidence type="ECO:0000256" key="4">
    <source>
        <dbReference type="ARBA" id="ARBA00004279"/>
    </source>
</evidence>
<evidence type="ECO:0000256" key="6">
    <source>
        <dbReference type="ARBA" id="ARBA00022692"/>
    </source>
</evidence>
<dbReference type="Pfam" id="PF01299">
    <property type="entry name" value="Lamp2-like_luminal"/>
    <property type="match status" value="1"/>
</dbReference>
<dbReference type="PROSITE" id="PS51407">
    <property type="entry name" value="LAMP_3"/>
    <property type="match status" value="1"/>
</dbReference>
<keyword evidence="26" id="KW-1185">Reference proteome</keyword>
<name>A0A7R9QYA3_9ACAR</name>
<feature type="non-terminal residue" evidence="25">
    <location>
        <position position="309"/>
    </location>
</feature>
<dbReference type="Gene3D" id="2.40.160.110">
    <property type="match status" value="1"/>
</dbReference>
<dbReference type="GO" id="GO:0005765">
    <property type="term" value="C:lysosomal membrane"/>
    <property type="evidence" value="ECO:0007669"/>
    <property type="project" value="TreeGrafter"/>
</dbReference>
<evidence type="ECO:0000256" key="3">
    <source>
        <dbReference type="ARBA" id="ARBA00004172"/>
    </source>
</evidence>
<dbReference type="OrthoDB" id="6511935at2759"/>
<dbReference type="EMBL" id="CAJPVJ010030407">
    <property type="protein sequence ID" value="CAG2180158.1"/>
    <property type="molecule type" value="Genomic_DNA"/>
</dbReference>
<sequence length="309" mass="33246">MCLYRISCDFKILMKCIFNDFFSISLTDLCTAQTAVQQSQTTANPAVNITPSAAPIVSTVPANAPKSEPNANPTTTTAPVSTTPVAPVTPPPIPKPEQWNGTVTEGNVTCIQAQFAIQVVVKYNDTNGKELEGGFVIPKNATVSGNCVGQSEPLEVMTIKFTNVGNTSATLTLKFNQTEGNKTFYVTDVELSFNLTRELFPDFVDTKLYNTLQTVSNPSADLFSVASAHAYTCATQSVQLEKLPDGVKEIQIDFTQSKVAAFMDHTKGQWDSEIDCKSSEISDVVPIAVGAALAGLVVIVLIAYFIGRR</sequence>
<dbReference type="PANTHER" id="PTHR11506:SF35">
    <property type="entry name" value="LYSOSOME-ASSOCIATED MEMBRANE GLYCOPROTEIN 5"/>
    <property type="match status" value="1"/>
</dbReference>
<keyword evidence="12" id="KW-0325">Glycoprotein</keyword>
<evidence type="ECO:0000256" key="20">
    <source>
        <dbReference type="PROSITE-ProRule" id="PRU00740"/>
    </source>
</evidence>
<keyword evidence="8" id="KW-0967">Endosome</keyword>
<evidence type="ECO:0000256" key="19">
    <source>
        <dbReference type="ARBA" id="ARBA00076257"/>
    </source>
</evidence>
<evidence type="ECO:0000256" key="15">
    <source>
        <dbReference type="ARBA" id="ARBA00029428"/>
    </source>
</evidence>
<evidence type="ECO:0000256" key="21">
    <source>
        <dbReference type="SAM" id="MobiDB-lite"/>
    </source>
</evidence>
<evidence type="ECO:0000256" key="16">
    <source>
        <dbReference type="ARBA" id="ARBA00053950"/>
    </source>
</evidence>
<evidence type="ECO:0000313" key="25">
    <source>
        <dbReference type="EMBL" id="CAD7663021.1"/>
    </source>
</evidence>
<evidence type="ECO:0000256" key="7">
    <source>
        <dbReference type="ARBA" id="ARBA00022729"/>
    </source>
</evidence>
<dbReference type="PANTHER" id="PTHR11506">
    <property type="entry name" value="LYSOSOME-ASSOCIATED MEMBRANE GLYCOPROTEIN"/>
    <property type="match status" value="1"/>
</dbReference>
<keyword evidence="11 20" id="KW-0472">Membrane</keyword>
<protein>
    <recommendedName>
        <fullName evidence="18">Lysosome-associated membrane glycoprotein 5</fullName>
    </recommendedName>
    <alternativeName>
        <fullName evidence="19">Lysosome-associated membrane protein 5</fullName>
    </alternativeName>
</protein>
<keyword evidence="14" id="KW-0968">Cytoplasmic vesicle</keyword>
<evidence type="ECO:0000313" key="26">
    <source>
        <dbReference type="Proteomes" id="UP000728032"/>
    </source>
</evidence>
<keyword evidence="13" id="KW-0966">Cell projection</keyword>